<sequence length="109" mass="12562">MDLEKIKEEVDKFTRDEKVLNHLSGIFKVLADPTRLRIIYTLSMGELCVTDISETLEMTQSSISHQLAILKSRDLIKVRKVGRKSYYSLDDDHVLSLFEGGYEHASHKH</sequence>
<dbReference type="PRINTS" id="PR00778">
    <property type="entry name" value="HTHARSR"/>
</dbReference>
<keyword evidence="3" id="KW-0804">Transcription</keyword>
<keyword evidence="2" id="KW-0238">DNA-binding</keyword>
<dbReference type="PANTHER" id="PTHR43132:SF6">
    <property type="entry name" value="HTH-TYPE TRANSCRIPTIONAL REPRESSOR CZRA"/>
    <property type="match status" value="1"/>
</dbReference>
<dbReference type="eggNOG" id="COG0640">
    <property type="taxonomic scope" value="Bacteria"/>
</dbReference>
<evidence type="ECO:0000313" key="7">
    <source>
        <dbReference type="Proteomes" id="UP000003280"/>
    </source>
</evidence>
<dbReference type="InterPro" id="IPR036390">
    <property type="entry name" value="WH_DNA-bd_sf"/>
</dbReference>
<dbReference type="InterPro" id="IPR018334">
    <property type="entry name" value="ArsR_HTH"/>
</dbReference>
<evidence type="ECO:0000313" key="6">
    <source>
        <dbReference type="EMBL" id="EFM26215.1"/>
    </source>
</evidence>
<dbReference type="GO" id="GO:0003677">
    <property type="term" value="F:DNA binding"/>
    <property type="evidence" value="ECO:0007669"/>
    <property type="project" value="UniProtKB-KW"/>
</dbReference>
<accession>E0NJ96</accession>
<dbReference type="EMBL" id="AEEH01000014">
    <property type="protein sequence ID" value="EFM26215.1"/>
    <property type="molecule type" value="Genomic_DNA"/>
</dbReference>
<dbReference type="Proteomes" id="UP000003280">
    <property type="component" value="Unassembled WGS sequence"/>
</dbReference>
<dbReference type="Gene3D" id="1.10.10.10">
    <property type="entry name" value="Winged helix-like DNA-binding domain superfamily/Winged helix DNA-binding domain"/>
    <property type="match status" value="1"/>
</dbReference>
<dbReference type="GO" id="GO:0046686">
    <property type="term" value="P:response to cadmium ion"/>
    <property type="evidence" value="ECO:0007669"/>
    <property type="project" value="UniProtKB-KW"/>
</dbReference>
<gene>
    <name evidence="6" type="primary">czrA</name>
    <name evidence="6" type="ORF">HMPREF9225_0235</name>
</gene>
<dbReference type="RefSeq" id="WP_008901071.1">
    <property type="nucleotide sequence ID" value="NZ_GL397071.1"/>
</dbReference>
<name>E0NJ96_9FIRM</name>
<dbReference type="STRING" id="862517.HMPREF9225_0235"/>
<evidence type="ECO:0000259" key="5">
    <source>
        <dbReference type="PROSITE" id="PS50987"/>
    </source>
</evidence>
<evidence type="ECO:0000256" key="1">
    <source>
        <dbReference type="ARBA" id="ARBA00023015"/>
    </source>
</evidence>
<dbReference type="SMART" id="SM00418">
    <property type="entry name" value="HTH_ARSR"/>
    <property type="match status" value="1"/>
</dbReference>
<dbReference type="InterPro" id="IPR051011">
    <property type="entry name" value="Metal_resp_trans_reg"/>
</dbReference>
<dbReference type="GO" id="GO:0003700">
    <property type="term" value="F:DNA-binding transcription factor activity"/>
    <property type="evidence" value="ECO:0007669"/>
    <property type="project" value="InterPro"/>
</dbReference>
<dbReference type="SUPFAM" id="SSF46785">
    <property type="entry name" value="Winged helix' DNA-binding domain"/>
    <property type="match status" value="1"/>
</dbReference>
<dbReference type="InterPro" id="IPR011991">
    <property type="entry name" value="ArsR-like_HTH"/>
</dbReference>
<dbReference type="CDD" id="cd00090">
    <property type="entry name" value="HTH_ARSR"/>
    <property type="match status" value="1"/>
</dbReference>
<dbReference type="PROSITE" id="PS00846">
    <property type="entry name" value="HTH_ARSR_1"/>
    <property type="match status" value="1"/>
</dbReference>
<dbReference type="InterPro" id="IPR001845">
    <property type="entry name" value="HTH_ArsR_DNA-bd_dom"/>
</dbReference>
<keyword evidence="4" id="KW-0105">Cadmium resistance</keyword>
<evidence type="ECO:0000256" key="3">
    <source>
        <dbReference type="ARBA" id="ARBA00023163"/>
    </source>
</evidence>
<organism evidence="6 7">
    <name type="scientific">Peptoniphilus duerdenii ATCC BAA-1640</name>
    <dbReference type="NCBI Taxonomy" id="862517"/>
    <lineage>
        <taxon>Bacteria</taxon>
        <taxon>Bacillati</taxon>
        <taxon>Bacillota</taxon>
        <taxon>Tissierellia</taxon>
        <taxon>Tissierellales</taxon>
        <taxon>Peptoniphilaceae</taxon>
        <taxon>Peptoniphilus</taxon>
    </lineage>
</organism>
<keyword evidence="7" id="KW-1185">Reference proteome</keyword>
<dbReference type="PROSITE" id="PS50987">
    <property type="entry name" value="HTH_ARSR_2"/>
    <property type="match status" value="1"/>
</dbReference>
<evidence type="ECO:0000256" key="4">
    <source>
        <dbReference type="ARBA" id="ARBA00043263"/>
    </source>
</evidence>
<comment type="caution">
    <text evidence="6">The sequence shown here is derived from an EMBL/GenBank/DDBJ whole genome shotgun (WGS) entry which is preliminary data.</text>
</comment>
<protein>
    <submittedName>
        <fullName evidence="6">Transcriptional regulator, ArsR family</fullName>
    </submittedName>
</protein>
<dbReference type="Pfam" id="PF01022">
    <property type="entry name" value="HTH_5"/>
    <property type="match status" value="1"/>
</dbReference>
<dbReference type="NCBIfam" id="NF033788">
    <property type="entry name" value="HTH_metalloreg"/>
    <property type="match status" value="1"/>
</dbReference>
<dbReference type="HOGENOM" id="CLU_097806_7_4_9"/>
<reference evidence="6 7" key="1">
    <citation type="submission" date="2010-07" db="EMBL/GenBank/DDBJ databases">
        <authorList>
            <person name="Muzny D."/>
            <person name="Qin X."/>
            <person name="Deng J."/>
            <person name="Jiang H."/>
            <person name="Liu Y."/>
            <person name="Qu J."/>
            <person name="Song X.-Z."/>
            <person name="Zhang L."/>
            <person name="Thornton R."/>
            <person name="Coyle M."/>
            <person name="Francisco L."/>
            <person name="Jackson L."/>
            <person name="Javaid M."/>
            <person name="Korchina V."/>
            <person name="Kovar C."/>
            <person name="Mata R."/>
            <person name="Mathew T."/>
            <person name="Ngo R."/>
            <person name="Nguyen L."/>
            <person name="Nguyen N."/>
            <person name="Okwuonu G."/>
            <person name="Ongeri F."/>
            <person name="Pham C."/>
            <person name="Simmons D."/>
            <person name="Wilczek-Boney K."/>
            <person name="Hale W."/>
            <person name="Jakkamsetti A."/>
            <person name="Pham P."/>
            <person name="Ruth R."/>
            <person name="San Lucas F."/>
            <person name="Warren J."/>
            <person name="Zhang J."/>
            <person name="Zhao Z."/>
            <person name="Zhou C."/>
            <person name="Zhu D."/>
            <person name="Lee S."/>
            <person name="Bess C."/>
            <person name="Blankenburg K."/>
            <person name="Forbes L."/>
            <person name="Fu Q."/>
            <person name="Gubbala S."/>
            <person name="Hirani K."/>
            <person name="Jayaseelan J.C."/>
            <person name="Lara F."/>
            <person name="Munidasa M."/>
            <person name="Palculict T."/>
            <person name="Patil S."/>
            <person name="Pu L.-L."/>
            <person name="Saada N."/>
            <person name="Tang L."/>
            <person name="Weissenberger G."/>
            <person name="Zhu Y."/>
            <person name="Hemphill L."/>
            <person name="Shang Y."/>
            <person name="Youmans B."/>
            <person name="Ayvaz T."/>
            <person name="Ross M."/>
            <person name="Santibanez J."/>
            <person name="Aqrawi P."/>
            <person name="Gross S."/>
            <person name="Joshi V."/>
            <person name="Fowler G."/>
            <person name="Nazareth L."/>
            <person name="Reid J."/>
            <person name="Worley K."/>
            <person name="Petrosino J."/>
            <person name="Highlander S."/>
            <person name="Gibbs R."/>
        </authorList>
    </citation>
    <scope>NUCLEOTIDE SEQUENCE [LARGE SCALE GENOMIC DNA]</scope>
    <source>
        <strain evidence="6 7">ATCC BAA-1640</strain>
    </source>
</reference>
<dbReference type="InterPro" id="IPR036388">
    <property type="entry name" value="WH-like_DNA-bd_sf"/>
</dbReference>
<dbReference type="AlphaFoldDB" id="E0NJ96"/>
<dbReference type="PANTHER" id="PTHR43132">
    <property type="entry name" value="ARSENICAL RESISTANCE OPERON REPRESSOR ARSR-RELATED"/>
    <property type="match status" value="1"/>
</dbReference>
<proteinExistence type="predicted"/>
<feature type="domain" description="HTH arsR-type" evidence="5">
    <location>
        <begin position="15"/>
        <end position="109"/>
    </location>
</feature>
<dbReference type="OrthoDB" id="9794330at2"/>
<evidence type="ECO:0000256" key="2">
    <source>
        <dbReference type="ARBA" id="ARBA00023125"/>
    </source>
</evidence>
<keyword evidence="1" id="KW-0805">Transcription regulation</keyword>